<keyword evidence="1" id="KW-0547">Nucleotide-binding</keyword>
<keyword evidence="1" id="KW-0067">ATP-binding</keyword>
<keyword evidence="1" id="KW-0347">Helicase</keyword>
<sequence length="185" mass="21385">MIAYLIGNIKDKYEDFVILETNGIGYEIFIPFPFDENYIKIYIFEHIKEDCYDLYGFLTFKDKEIFKKLISINGVGPRTACQMIKTYGIDQLINYIILEDTKSLSQIIGIGPKISKRIVLELKDIFLKKYSQNIYSTYKYDAVLALMALGYSKLDSQNSVNNIFLPNDTTEDIIKKALQILAQKV</sequence>
<dbReference type="EMBL" id="LJHD01000246">
    <property type="protein sequence ID" value="ONI40066.1"/>
    <property type="molecule type" value="Genomic_DNA"/>
</dbReference>
<reference evidence="1" key="1">
    <citation type="submission" date="2016-08" db="EMBL/GenBank/DDBJ databases">
        <authorList>
            <person name="Ngugi D.K."/>
            <person name="Miyake S."/>
            <person name="Stingl U."/>
        </authorList>
    </citation>
    <scope>NUCLEOTIDE SEQUENCE</scope>
    <source>
        <strain evidence="1">SCG-D08WGA-EpuloA1</strain>
    </source>
</reference>
<dbReference type="Proteomes" id="UP000188637">
    <property type="component" value="Unassembled WGS sequence"/>
</dbReference>
<comment type="caution">
    <text evidence="1">The sequence shown here is derived from an EMBL/GenBank/DDBJ whole genome shotgun (WGS) entry which is preliminary data.</text>
</comment>
<proteinExistence type="predicted"/>
<gene>
    <name evidence="1" type="ORF">AN640_01515</name>
</gene>
<keyword evidence="1" id="KW-0378">Hydrolase</keyword>
<name>A0ACC8XC02_9FIRM</name>
<evidence type="ECO:0000313" key="2">
    <source>
        <dbReference type="Proteomes" id="UP000188637"/>
    </source>
</evidence>
<keyword evidence="2" id="KW-1185">Reference proteome</keyword>
<protein>
    <submittedName>
        <fullName evidence="1">Holliday junction DNA helicase RuvA</fullName>
    </submittedName>
</protein>
<evidence type="ECO:0000313" key="1">
    <source>
        <dbReference type="EMBL" id="ONI40066.1"/>
    </source>
</evidence>
<organism evidence="1 2">
    <name type="scientific">Candidatus Epulonipiscium fishelsonii</name>
    <dbReference type="NCBI Taxonomy" id="77094"/>
    <lineage>
        <taxon>Bacteria</taxon>
        <taxon>Bacillati</taxon>
        <taxon>Bacillota</taxon>
        <taxon>Clostridia</taxon>
        <taxon>Lachnospirales</taxon>
        <taxon>Lachnospiraceae</taxon>
        <taxon>Candidatus Epulonipiscium</taxon>
    </lineage>
</organism>
<accession>A0ACC8XC02</accession>